<dbReference type="InterPro" id="IPR029044">
    <property type="entry name" value="Nucleotide-diphossugar_trans"/>
</dbReference>
<dbReference type="PANTHER" id="PTHR43685:SF2">
    <property type="entry name" value="GLYCOSYLTRANSFERASE 2-LIKE DOMAIN-CONTAINING PROTEIN"/>
    <property type="match status" value="1"/>
</dbReference>
<name>A0A2S1R4V3_9ACTN</name>
<reference evidence="2 3" key="1">
    <citation type="submission" date="2016-04" db="EMBL/GenBank/DDBJ databases">
        <title>Complete genome sequence of Dietzia lutea YIM 80766T, a strain isolated from desert soil in Egypt.</title>
        <authorList>
            <person name="Zhao J."/>
            <person name="Hu B."/>
            <person name="Geng S."/>
            <person name="Nie Y."/>
            <person name="Tang Y."/>
        </authorList>
    </citation>
    <scope>NUCLEOTIDE SEQUENCE [LARGE SCALE GENOMIC DNA]</scope>
    <source>
        <strain evidence="2 3">YIM 80766</strain>
    </source>
</reference>
<dbReference type="Pfam" id="PF00535">
    <property type="entry name" value="Glycos_transf_2"/>
    <property type="match status" value="1"/>
</dbReference>
<dbReference type="RefSeq" id="WP_108846551.1">
    <property type="nucleotide sequence ID" value="NZ_CP015449.1"/>
</dbReference>
<dbReference type="Gene3D" id="3.90.550.10">
    <property type="entry name" value="Spore Coat Polysaccharide Biosynthesis Protein SpsA, Chain A"/>
    <property type="match status" value="1"/>
</dbReference>
<dbReference type="SUPFAM" id="SSF53448">
    <property type="entry name" value="Nucleotide-diphospho-sugar transferases"/>
    <property type="match status" value="1"/>
</dbReference>
<evidence type="ECO:0000259" key="1">
    <source>
        <dbReference type="Pfam" id="PF00535"/>
    </source>
</evidence>
<dbReference type="OrthoDB" id="3177103at2"/>
<dbReference type="InterPro" id="IPR050834">
    <property type="entry name" value="Glycosyltransf_2"/>
</dbReference>
<dbReference type="EMBL" id="CP015449">
    <property type="protein sequence ID" value="AWH91291.1"/>
    <property type="molecule type" value="Genomic_DNA"/>
</dbReference>
<dbReference type="AlphaFoldDB" id="A0A2S1R4V3"/>
<dbReference type="GO" id="GO:0016740">
    <property type="term" value="F:transferase activity"/>
    <property type="evidence" value="ECO:0007669"/>
    <property type="project" value="UniProtKB-KW"/>
</dbReference>
<dbReference type="Proteomes" id="UP000244928">
    <property type="component" value="Chromosome"/>
</dbReference>
<dbReference type="PANTHER" id="PTHR43685">
    <property type="entry name" value="GLYCOSYLTRANSFERASE"/>
    <property type="match status" value="1"/>
</dbReference>
<keyword evidence="2" id="KW-0808">Transferase</keyword>
<evidence type="ECO:0000313" key="3">
    <source>
        <dbReference type="Proteomes" id="UP000244928"/>
    </source>
</evidence>
<protein>
    <submittedName>
        <fullName evidence="2">Glycosyl transferase family 2</fullName>
    </submittedName>
</protein>
<dbReference type="KEGG" id="dlu:A6035_02920"/>
<evidence type="ECO:0000313" key="2">
    <source>
        <dbReference type="EMBL" id="AWH91291.1"/>
    </source>
</evidence>
<keyword evidence="3" id="KW-1185">Reference proteome</keyword>
<organism evidence="2 3">
    <name type="scientific">Dietzia lutea</name>
    <dbReference type="NCBI Taxonomy" id="546160"/>
    <lineage>
        <taxon>Bacteria</taxon>
        <taxon>Bacillati</taxon>
        <taxon>Actinomycetota</taxon>
        <taxon>Actinomycetes</taxon>
        <taxon>Mycobacteriales</taxon>
        <taxon>Dietziaceae</taxon>
        <taxon>Dietzia</taxon>
    </lineage>
</organism>
<feature type="domain" description="Glycosyltransferase 2-like" evidence="1">
    <location>
        <begin position="5"/>
        <end position="120"/>
    </location>
</feature>
<sequence length="298" mass="32821">MAIDVMLPYYGDVDHFKKAVDSVLAQSYRDFRLVVVDDGYPDPEPARYMGEITARDERVSYEKNETNLGANGNYRKCLDMVTAPIVVVMGADDVMLPNYLQVVADGFAAVPDAAVMEVGVSVIDEHGAPVRGLSDSVKAFTQPKTQGRTVLHGEKLMTSLMHGNWTYFPSLAWNSEWVKRIGFREGLDVVQDLALLVDVITGGGHMIYDPTLAFLYRRHSASDSSVRALDGRRFDEEARFFAGEADAFAACGWKNAERAARLHVTSRLNALSLIPTAAKAGKLAEGGKKLLGHTFRKF</sequence>
<proteinExistence type="predicted"/>
<dbReference type="InterPro" id="IPR001173">
    <property type="entry name" value="Glyco_trans_2-like"/>
</dbReference>
<accession>A0A2S1R4V3</accession>
<dbReference type="CDD" id="cd00761">
    <property type="entry name" value="Glyco_tranf_GTA_type"/>
    <property type="match status" value="1"/>
</dbReference>
<gene>
    <name evidence="2" type="ORF">A6035_02920</name>
</gene>